<protein>
    <submittedName>
        <fullName evidence="2">Photosystem I assembly BtpA</fullName>
    </submittedName>
</protein>
<reference evidence="2 3" key="1">
    <citation type="submission" date="2015-09" db="EMBL/GenBank/DDBJ databases">
        <title>Heavy metals and arsenic resistance mechanisms in polyextremophilic archaea of the family Ferroplasmaceae.</title>
        <authorList>
            <person name="Bulaev A.G."/>
            <person name="Kanygina A.V."/>
        </authorList>
    </citation>
    <scope>NUCLEOTIDE SEQUENCE [LARGE SCALE GENOMIC DNA]</scope>
    <source>
        <strain evidence="2 3">BH2</strain>
    </source>
</reference>
<dbReference type="AlphaFoldDB" id="A0A0Q0RWT8"/>
<accession>A0A0Q0RWT8</accession>
<dbReference type="InterPro" id="IPR011060">
    <property type="entry name" value="RibuloseP-bd_barrel"/>
</dbReference>
<dbReference type="PIRSF" id="PIRSF005956">
    <property type="entry name" value="BtpA"/>
    <property type="match status" value="1"/>
</dbReference>
<sequence>MKAKLFYGMVHLPALPGSPESKYTLGEIIDYAKKEVTGFKDAGLTGAILENINDYPFYKDKIPPITVAAMAAISQEVKKIPGIEIGVNILRNGCTEALTIATLFDFSFIRCNVLSGAYVTDQGIIEGNGADLLRYKKYLNSNVKIYADVHVKHSYPLYNVPIDIAAEDLSERGGADAIIVSGSRSPVPPEVERVKAVKKVIKKPVLIGSGISLTNFYDYVDISDGMIIGESDFKENNISCGPSDFKAYKKLMEEYKKL</sequence>
<dbReference type="EMBL" id="LKBH01000260">
    <property type="protein sequence ID" value="KQB34357.1"/>
    <property type="molecule type" value="Genomic_DNA"/>
</dbReference>
<dbReference type="PANTHER" id="PTHR21381:SF3">
    <property type="entry name" value="SGC REGION PROTEIN SGCQ-RELATED"/>
    <property type="match status" value="1"/>
</dbReference>
<proteinExistence type="inferred from homology"/>
<comment type="similarity">
    <text evidence="1">Belongs to the BtpA family.</text>
</comment>
<dbReference type="Proteomes" id="UP000050301">
    <property type="component" value="Unassembled WGS sequence"/>
</dbReference>
<dbReference type="GeneID" id="84221315"/>
<evidence type="ECO:0000313" key="3">
    <source>
        <dbReference type="Proteomes" id="UP000050301"/>
    </source>
</evidence>
<dbReference type="InterPro" id="IPR005137">
    <property type="entry name" value="BtpA"/>
</dbReference>
<evidence type="ECO:0000313" key="2">
    <source>
        <dbReference type="EMBL" id="KQB34357.1"/>
    </source>
</evidence>
<dbReference type="RefSeq" id="WP_048102411.1">
    <property type="nucleotide sequence ID" value="NZ_LKBH01000260.1"/>
</dbReference>
<dbReference type="InParanoid" id="A0A0Q0RWT8"/>
<dbReference type="Pfam" id="PF03437">
    <property type="entry name" value="BtpA"/>
    <property type="match status" value="1"/>
</dbReference>
<dbReference type="SUPFAM" id="SSF51366">
    <property type="entry name" value="Ribulose-phoshate binding barrel"/>
    <property type="match status" value="1"/>
</dbReference>
<keyword evidence="3" id="KW-1185">Reference proteome</keyword>
<organism evidence="2 3">
    <name type="scientific">Acidiplasma cupricumulans</name>
    <dbReference type="NCBI Taxonomy" id="312540"/>
    <lineage>
        <taxon>Archaea</taxon>
        <taxon>Methanobacteriati</taxon>
        <taxon>Thermoplasmatota</taxon>
        <taxon>Thermoplasmata</taxon>
        <taxon>Thermoplasmatales</taxon>
        <taxon>Ferroplasmaceae</taxon>
        <taxon>Acidiplasma</taxon>
    </lineage>
</organism>
<gene>
    <name evidence="2" type="ORF">AOG55_00905</name>
</gene>
<dbReference type="NCBIfam" id="TIGR00259">
    <property type="entry name" value="thylakoid_BtpA"/>
    <property type="match status" value="1"/>
</dbReference>
<comment type="caution">
    <text evidence="2">The sequence shown here is derived from an EMBL/GenBank/DDBJ whole genome shotgun (WGS) entry which is preliminary data.</text>
</comment>
<dbReference type="PANTHER" id="PTHR21381">
    <property type="entry name" value="ZGC:162297"/>
    <property type="match status" value="1"/>
</dbReference>
<evidence type="ECO:0000256" key="1">
    <source>
        <dbReference type="ARBA" id="ARBA00006007"/>
    </source>
</evidence>
<name>A0A0Q0RWT8_9ARCH</name>